<name>A0AAJ2PLY3_9ACTN</name>
<feature type="region of interest" description="Disordered" evidence="1">
    <location>
        <begin position="1"/>
        <end position="22"/>
    </location>
</feature>
<feature type="transmembrane region" description="Helical" evidence="2">
    <location>
        <begin position="32"/>
        <end position="50"/>
    </location>
</feature>
<keyword evidence="2" id="KW-1133">Transmembrane helix</keyword>
<keyword evidence="2" id="KW-0812">Transmembrane</keyword>
<reference evidence="3" key="1">
    <citation type="journal article" date="2023" name="Microb. Genom.">
        <title>Mesoterricola silvestris gen. nov., sp. nov., Mesoterricola sediminis sp. nov., Geothrix oryzae sp. nov., Geothrix edaphica sp. nov., Geothrix rubra sp. nov., and Geothrix limicola sp. nov., six novel members of Acidobacteriota isolated from soils.</title>
        <authorList>
            <person name="Weisberg A.J."/>
            <person name="Pearce E."/>
            <person name="Kramer C.G."/>
            <person name="Chang J.H."/>
            <person name="Clarke C.R."/>
        </authorList>
    </citation>
    <scope>NUCLEOTIDE SEQUENCE</scope>
    <source>
        <strain evidence="3">ND06-05F</strain>
    </source>
</reference>
<proteinExistence type="predicted"/>
<dbReference type="AlphaFoldDB" id="A0AAJ2PLY3"/>
<evidence type="ECO:0000256" key="2">
    <source>
        <dbReference type="SAM" id="Phobius"/>
    </source>
</evidence>
<comment type="caution">
    <text evidence="3">The sequence shown here is derived from an EMBL/GenBank/DDBJ whole genome shotgun (WGS) entry which is preliminary data.</text>
</comment>
<evidence type="ECO:0000313" key="4">
    <source>
        <dbReference type="Proteomes" id="UP001273589"/>
    </source>
</evidence>
<keyword evidence="2" id="KW-0472">Membrane</keyword>
<protein>
    <submittedName>
        <fullName evidence="3">Uncharacterized protein</fullName>
    </submittedName>
</protein>
<sequence length="81" mass="8502">MTTTDPYRLTTPADGTHEASSPAVTGGEVVRTLLWILVVVSAVANSAATYAEADTWVHLACGVVTLLGAGTLVVRHLRGRR</sequence>
<dbReference type="RefSeq" id="WP_319690446.1">
    <property type="nucleotide sequence ID" value="NZ_JARAWN010000038.1"/>
</dbReference>
<gene>
    <name evidence="3" type="ORF">PV367_09295</name>
</gene>
<accession>A0AAJ2PLY3</accession>
<evidence type="ECO:0000313" key="3">
    <source>
        <dbReference type="EMBL" id="MDX3129980.1"/>
    </source>
</evidence>
<feature type="transmembrane region" description="Helical" evidence="2">
    <location>
        <begin position="56"/>
        <end position="74"/>
    </location>
</feature>
<dbReference type="Proteomes" id="UP001273589">
    <property type="component" value="Unassembled WGS sequence"/>
</dbReference>
<dbReference type="EMBL" id="JARAWN010000038">
    <property type="protein sequence ID" value="MDX3129980.1"/>
    <property type="molecule type" value="Genomic_DNA"/>
</dbReference>
<organism evidence="3 4">
    <name type="scientific">Streptomyces europaeiscabiei</name>
    <dbReference type="NCBI Taxonomy" id="146819"/>
    <lineage>
        <taxon>Bacteria</taxon>
        <taxon>Bacillati</taxon>
        <taxon>Actinomycetota</taxon>
        <taxon>Actinomycetes</taxon>
        <taxon>Kitasatosporales</taxon>
        <taxon>Streptomycetaceae</taxon>
        <taxon>Streptomyces</taxon>
    </lineage>
</organism>
<evidence type="ECO:0000256" key="1">
    <source>
        <dbReference type="SAM" id="MobiDB-lite"/>
    </source>
</evidence>